<dbReference type="EMBL" id="JAAMPI010000013">
    <property type="protein sequence ID" value="KAF4637690.1"/>
    <property type="molecule type" value="Genomic_DNA"/>
</dbReference>
<evidence type="ECO:0000313" key="7">
    <source>
        <dbReference type="Proteomes" id="UP000566819"/>
    </source>
</evidence>
<evidence type="ECO:0000256" key="3">
    <source>
        <dbReference type="SAM" id="Phobius"/>
    </source>
</evidence>
<dbReference type="InterPro" id="IPR056884">
    <property type="entry name" value="NPHP3-like_N"/>
</dbReference>
<feature type="domain" description="Nephrocystin 3-like N-terminal" evidence="5">
    <location>
        <begin position="871"/>
        <end position="1030"/>
    </location>
</feature>
<organism evidence="6 7">
    <name type="scientific">Cudoniella acicularis</name>
    <dbReference type="NCBI Taxonomy" id="354080"/>
    <lineage>
        <taxon>Eukaryota</taxon>
        <taxon>Fungi</taxon>
        <taxon>Dikarya</taxon>
        <taxon>Ascomycota</taxon>
        <taxon>Pezizomycotina</taxon>
        <taxon>Leotiomycetes</taxon>
        <taxon>Helotiales</taxon>
        <taxon>Tricladiaceae</taxon>
        <taxon>Cudoniella</taxon>
    </lineage>
</organism>
<evidence type="ECO:0000313" key="6">
    <source>
        <dbReference type="EMBL" id="KAF4637690.1"/>
    </source>
</evidence>
<keyword evidence="3" id="KW-0812">Transmembrane</keyword>
<dbReference type="InterPro" id="IPR027417">
    <property type="entry name" value="P-loop_NTPase"/>
</dbReference>
<dbReference type="Gene3D" id="3.40.50.300">
    <property type="entry name" value="P-loop containing nucleotide triphosphate hydrolases"/>
    <property type="match status" value="1"/>
</dbReference>
<name>A0A8H4RYY2_9HELO</name>
<dbReference type="InterPro" id="IPR010730">
    <property type="entry name" value="HET"/>
</dbReference>
<gene>
    <name evidence="6" type="ORF">G7Y89_g390</name>
</gene>
<accession>A0A8H4RYY2</accession>
<dbReference type="Pfam" id="PF06985">
    <property type="entry name" value="HET"/>
    <property type="match status" value="1"/>
</dbReference>
<sequence>MDNSTPIYDISKACDRLFVGILSKPDAASVLVAEVLHQRFKQWASYLGVFAPENISLDTRLKYSESISQLVLQFLQIASRNLDRIGKLDEVLKADNSAEEGLQRSVADEVDHAPESGVSSPLAESLRALKTAIDGLYRLGVAIRQSSSPTLNQRISNFAQESGDVAIENMVFFQLKHKFFDKGQDESNSKSPLSLYRQLAMSISFRYFGLLYRKSRQERVEKDRETAPVHPQTEKEVPDQSPKENIPPRKPAQSKKKGGPNELKKLAVANDRMKQRPKKSEGAPTTVNTQNVLQKYAATEKSFAAPRSVLSARIKDTKYPDPPKVDPRTREARCQFCGRPIFEMDLKKKDWWHHHLDQDLKLYTCLSETCAEPPQLFIRFHEWSQHMDEHHSTNWIEEIHKPLGWCCDVEHDDLYFDDEDEYNRHVQETHPEYEAEKAELKEWSELQRERPPYTCPICNCVPEELAVIFPRFLEGNLANLAAIGTEAAARAQAEREEAARDKLLLHIGTHLKQLGLLSAAYFGDDVDGNSMGSKRGSISVDKDGKVLLVENPPDYLDSQFEGYIAPTKPKLLDGGVDWSDVKNLDVENKSTEDDHDPILQHFRSYQLHSHEPRLLTVNVDGSFSLTSSAGDNIPSYAILSHTWKEGEEVTFQELIDGTGKGKPGYDKIRFCGQQAKRDGLQYIWVDTCCINESDYTELSEAINSMFRWYYNAAKCYVYLSDVSIHAFDKSNQLPWESSFRKSRWFTRGWTLQELLAPERQVHEITGITLSALRGTPLSQFSVDERMLWAENRQTTLGEDRAYSLLGIFNIYMPLIYGEGAENAFKRLQKEIEKPSKGLDRLPSATEAPFNSYNKQHEPSCLPGTRVDLLQEIYNWVDRQDKRYIFWLNGLAGTGKSTIARTVARRCFDQKRLGASFFFSRGGGDIGHAGKFFTSIAVQLTRNVPQIQGFISDAIIEQKDIANQSLGDQWRQLILRPLSKLDGSNCHSSYVLVIDALDECDDDHNIEIILQLLSEARSLRRVQLRIILTSRPEIPIRHGFNRLPNTERQDFVLHRISPLIIDHDIYIFLKHTLRVIGQELSLDTAWPGEDAIRHLVQIAGGQFIWAATACQFISQGKRFATKRLSTLLNSTSNTITGPEKYLDDIYATVLKYSIAPEYSDDEKEESYRMLREILGSTCIIFSPLSISSLSRMLCIPKENIDQALDGLHSILDIPEDQNHPLRFHHPSFRNFLLNNNRCKDLNFWVDEQRAHQSLVDSCIRLMSASLKQDICGVKAPSMLVATLNDSQVERSLPPSVQYACRYWIQHLQKSSAQLCEYDQVHQFLQVHLLHWLEALGWIGRTSEGILIILSLAALIPVSSFIAHLVTLTYLYQRPEKVLRYERSSMI</sequence>
<feature type="domain" description="Heterokaryon incompatibility" evidence="4">
    <location>
        <begin position="636"/>
        <end position="722"/>
    </location>
</feature>
<comment type="caution">
    <text evidence="6">The sequence shown here is derived from an EMBL/GenBank/DDBJ whole genome shotgun (WGS) entry which is preliminary data.</text>
</comment>
<dbReference type="Pfam" id="PF24883">
    <property type="entry name" value="NPHP3_N"/>
    <property type="match status" value="1"/>
</dbReference>
<dbReference type="PANTHER" id="PTHR10622">
    <property type="entry name" value="HET DOMAIN-CONTAINING PROTEIN"/>
    <property type="match status" value="1"/>
</dbReference>
<evidence type="ECO:0000259" key="5">
    <source>
        <dbReference type="Pfam" id="PF24883"/>
    </source>
</evidence>
<keyword evidence="1" id="KW-0677">Repeat</keyword>
<feature type="transmembrane region" description="Helical" evidence="3">
    <location>
        <begin position="1344"/>
        <end position="1370"/>
    </location>
</feature>
<evidence type="ECO:0000256" key="2">
    <source>
        <dbReference type="SAM" id="MobiDB-lite"/>
    </source>
</evidence>
<dbReference type="PANTHER" id="PTHR10622:SF11">
    <property type="entry name" value="HET-DOMAIN-CONTAINING PROTEIN"/>
    <property type="match status" value="1"/>
</dbReference>
<keyword evidence="3" id="KW-0472">Membrane</keyword>
<dbReference type="SUPFAM" id="SSF52540">
    <property type="entry name" value="P-loop containing nucleoside triphosphate hydrolases"/>
    <property type="match status" value="1"/>
</dbReference>
<feature type="region of interest" description="Disordered" evidence="2">
    <location>
        <begin position="219"/>
        <end position="289"/>
    </location>
</feature>
<dbReference type="OrthoDB" id="674604at2759"/>
<reference evidence="6 7" key="1">
    <citation type="submission" date="2020-03" db="EMBL/GenBank/DDBJ databases">
        <title>Draft Genome Sequence of Cudoniella acicularis.</title>
        <authorList>
            <person name="Buettner E."/>
            <person name="Kellner H."/>
        </authorList>
    </citation>
    <scope>NUCLEOTIDE SEQUENCE [LARGE SCALE GENOMIC DNA]</scope>
    <source>
        <strain evidence="6 7">DSM 108380</strain>
    </source>
</reference>
<evidence type="ECO:0000256" key="1">
    <source>
        <dbReference type="ARBA" id="ARBA00022737"/>
    </source>
</evidence>
<feature type="compositionally biased region" description="Basic and acidic residues" evidence="2">
    <location>
        <begin position="219"/>
        <end position="242"/>
    </location>
</feature>
<keyword evidence="7" id="KW-1185">Reference proteome</keyword>
<evidence type="ECO:0008006" key="8">
    <source>
        <dbReference type="Google" id="ProtNLM"/>
    </source>
</evidence>
<feature type="compositionally biased region" description="Basic and acidic residues" evidence="2">
    <location>
        <begin position="271"/>
        <end position="281"/>
    </location>
</feature>
<evidence type="ECO:0000259" key="4">
    <source>
        <dbReference type="Pfam" id="PF06985"/>
    </source>
</evidence>
<protein>
    <recommendedName>
        <fullName evidence="8">NACHT domain-containing protein</fullName>
    </recommendedName>
</protein>
<dbReference type="Proteomes" id="UP000566819">
    <property type="component" value="Unassembled WGS sequence"/>
</dbReference>
<proteinExistence type="predicted"/>
<keyword evidence="3" id="KW-1133">Transmembrane helix</keyword>